<evidence type="ECO:0000256" key="3">
    <source>
        <dbReference type="SAM" id="Phobius"/>
    </source>
</evidence>
<dbReference type="PANTHER" id="PTHR10695">
    <property type="entry name" value="DEPHOSPHO-COA KINASE-RELATED"/>
    <property type="match status" value="1"/>
</dbReference>
<dbReference type="AlphaFoldDB" id="A0A3N4I9I0"/>
<dbReference type="InterPro" id="IPR027417">
    <property type="entry name" value="P-loop_NTPase"/>
</dbReference>
<keyword evidence="4" id="KW-0808">Transferase</keyword>
<dbReference type="PROSITE" id="PS51219">
    <property type="entry name" value="DPCK"/>
    <property type="match status" value="1"/>
</dbReference>
<keyword evidence="3" id="KW-1133">Transmembrane helix</keyword>
<organism evidence="4 5">
    <name type="scientific">Ascobolus immersus RN42</name>
    <dbReference type="NCBI Taxonomy" id="1160509"/>
    <lineage>
        <taxon>Eukaryota</taxon>
        <taxon>Fungi</taxon>
        <taxon>Dikarya</taxon>
        <taxon>Ascomycota</taxon>
        <taxon>Pezizomycotina</taxon>
        <taxon>Pezizomycetes</taxon>
        <taxon>Pezizales</taxon>
        <taxon>Ascobolaceae</taxon>
        <taxon>Ascobolus</taxon>
    </lineage>
</organism>
<dbReference type="GO" id="GO:0005524">
    <property type="term" value="F:ATP binding"/>
    <property type="evidence" value="ECO:0007669"/>
    <property type="project" value="UniProtKB-KW"/>
</dbReference>
<keyword evidence="4" id="KW-0418">Kinase</keyword>
<dbReference type="EMBL" id="ML119669">
    <property type="protein sequence ID" value="RPA82729.1"/>
    <property type="molecule type" value="Genomic_DNA"/>
</dbReference>
<proteinExistence type="inferred from homology"/>
<protein>
    <submittedName>
        <fullName evidence="4">Putative dephospho-CoA kinase</fullName>
    </submittedName>
</protein>
<keyword evidence="2" id="KW-0067">ATP-binding</keyword>
<evidence type="ECO:0000313" key="5">
    <source>
        <dbReference type="Proteomes" id="UP000275078"/>
    </source>
</evidence>
<dbReference type="PANTHER" id="PTHR10695:SF46">
    <property type="entry name" value="BIFUNCTIONAL COENZYME A SYNTHASE-RELATED"/>
    <property type="match status" value="1"/>
</dbReference>
<dbReference type="Proteomes" id="UP000275078">
    <property type="component" value="Unassembled WGS sequence"/>
</dbReference>
<dbReference type="GO" id="GO:0015937">
    <property type="term" value="P:coenzyme A biosynthetic process"/>
    <property type="evidence" value="ECO:0007669"/>
    <property type="project" value="InterPro"/>
</dbReference>
<sequence>MLILGLTGSIASGKSTASRILSTTHSLPIIDADVLARRVVEPGTTGFERIKDYFLPTTPDLLNADGSLNRAALGKRVFGDSEERRADRAVLNRIVHPAVRREMMKAIFWNWIKGHWAVVLDVPLLLEAGLDAVCGEVVLIDVSDEELQIGRILGRDKEIGGTMTREDARRRIQSQMPRKEKVGIMEEVWKKRNRGYIVENDSGKEELEKRLAEVVDTLQAKRSKTWTWLMLLIPFLTLGTSIWVLATTWWTKRTYYRKKAKSA</sequence>
<evidence type="ECO:0000313" key="4">
    <source>
        <dbReference type="EMBL" id="RPA82729.1"/>
    </source>
</evidence>
<accession>A0A3N4I9I0</accession>
<keyword evidence="5" id="KW-1185">Reference proteome</keyword>
<dbReference type="InterPro" id="IPR001977">
    <property type="entry name" value="Depp_CoAkinase"/>
</dbReference>
<dbReference type="OrthoDB" id="247245at2759"/>
<dbReference type="NCBIfam" id="TIGR00152">
    <property type="entry name" value="dephospho-CoA kinase"/>
    <property type="match status" value="1"/>
</dbReference>
<dbReference type="HAMAP" id="MF_00376">
    <property type="entry name" value="Dephospho_CoA_kinase"/>
    <property type="match status" value="1"/>
</dbReference>
<feature type="transmembrane region" description="Helical" evidence="3">
    <location>
        <begin position="226"/>
        <end position="251"/>
    </location>
</feature>
<dbReference type="Pfam" id="PF01121">
    <property type="entry name" value="CoaE"/>
    <property type="match status" value="1"/>
</dbReference>
<keyword evidence="1" id="KW-0547">Nucleotide-binding</keyword>
<dbReference type="STRING" id="1160509.A0A3N4I9I0"/>
<evidence type="ECO:0000256" key="1">
    <source>
        <dbReference type="ARBA" id="ARBA00022741"/>
    </source>
</evidence>
<keyword evidence="3" id="KW-0472">Membrane</keyword>
<dbReference type="SUPFAM" id="SSF52540">
    <property type="entry name" value="P-loop containing nucleoside triphosphate hydrolases"/>
    <property type="match status" value="1"/>
</dbReference>
<name>A0A3N4I9I0_ASCIM</name>
<reference evidence="4 5" key="1">
    <citation type="journal article" date="2018" name="Nat. Ecol. Evol.">
        <title>Pezizomycetes genomes reveal the molecular basis of ectomycorrhizal truffle lifestyle.</title>
        <authorList>
            <person name="Murat C."/>
            <person name="Payen T."/>
            <person name="Noel B."/>
            <person name="Kuo A."/>
            <person name="Morin E."/>
            <person name="Chen J."/>
            <person name="Kohler A."/>
            <person name="Krizsan K."/>
            <person name="Balestrini R."/>
            <person name="Da Silva C."/>
            <person name="Montanini B."/>
            <person name="Hainaut M."/>
            <person name="Levati E."/>
            <person name="Barry K.W."/>
            <person name="Belfiori B."/>
            <person name="Cichocki N."/>
            <person name="Clum A."/>
            <person name="Dockter R.B."/>
            <person name="Fauchery L."/>
            <person name="Guy J."/>
            <person name="Iotti M."/>
            <person name="Le Tacon F."/>
            <person name="Lindquist E.A."/>
            <person name="Lipzen A."/>
            <person name="Malagnac F."/>
            <person name="Mello A."/>
            <person name="Molinier V."/>
            <person name="Miyauchi S."/>
            <person name="Poulain J."/>
            <person name="Riccioni C."/>
            <person name="Rubini A."/>
            <person name="Sitrit Y."/>
            <person name="Splivallo R."/>
            <person name="Traeger S."/>
            <person name="Wang M."/>
            <person name="Zifcakova L."/>
            <person name="Wipf D."/>
            <person name="Zambonelli A."/>
            <person name="Paolocci F."/>
            <person name="Nowrousian M."/>
            <person name="Ottonello S."/>
            <person name="Baldrian P."/>
            <person name="Spatafora J.W."/>
            <person name="Henrissat B."/>
            <person name="Nagy L.G."/>
            <person name="Aury J.M."/>
            <person name="Wincker P."/>
            <person name="Grigoriev I.V."/>
            <person name="Bonfante P."/>
            <person name="Martin F.M."/>
        </authorList>
    </citation>
    <scope>NUCLEOTIDE SEQUENCE [LARGE SCALE GENOMIC DNA]</scope>
    <source>
        <strain evidence="4 5">RN42</strain>
    </source>
</reference>
<dbReference type="GO" id="GO:0004140">
    <property type="term" value="F:dephospho-CoA kinase activity"/>
    <property type="evidence" value="ECO:0007669"/>
    <property type="project" value="InterPro"/>
</dbReference>
<dbReference type="CDD" id="cd02022">
    <property type="entry name" value="DPCK"/>
    <property type="match status" value="1"/>
</dbReference>
<evidence type="ECO:0000256" key="2">
    <source>
        <dbReference type="ARBA" id="ARBA00022840"/>
    </source>
</evidence>
<gene>
    <name evidence="4" type="ORF">BJ508DRAFT_237767</name>
</gene>
<keyword evidence="3" id="KW-0812">Transmembrane</keyword>
<dbReference type="Gene3D" id="3.40.50.300">
    <property type="entry name" value="P-loop containing nucleotide triphosphate hydrolases"/>
    <property type="match status" value="1"/>
</dbReference>